<keyword evidence="3" id="KW-0597">Phosphoprotein</keyword>
<comment type="caution">
    <text evidence="15">The sequence shown here is derived from an EMBL/GenBank/DDBJ whole genome shotgun (WGS) entry which is preliminary data.</text>
</comment>
<dbReference type="InterPro" id="IPR003594">
    <property type="entry name" value="HATPase_dom"/>
</dbReference>
<keyword evidence="10" id="KW-0902">Two-component regulatory system</keyword>
<organism evidence="15 16">
    <name type="scientific">Neobacillus niacini</name>
    <dbReference type="NCBI Taxonomy" id="86668"/>
    <lineage>
        <taxon>Bacteria</taxon>
        <taxon>Bacillati</taxon>
        <taxon>Bacillota</taxon>
        <taxon>Bacilli</taxon>
        <taxon>Bacillales</taxon>
        <taxon>Bacillaceae</taxon>
        <taxon>Neobacillus</taxon>
    </lineage>
</organism>
<reference evidence="16" key="1">
    <citation type="submission" date="2020-07" db="EMBL/GenBank/DDBJ databases">
        <authorList>
            <person name="Partida-Martinez L."/>
            <person name="Huntemann M."/>
            <person name="Clum A."/>
            <person name="Wang J."/>
            <person name="Palaniappan K."/>
            <person name="Ritter S."/>
            <person name="Chen I.-M."/>
            <person name="Stamatis D."/>
            <person name="Reddy T."/>
            <person name="O'Malley R."/>
            <person name="Daum C."/>
            <person name="Shapiro N."/>
            <person name="Ivanova N."/>
            <person name="Kyrpides N."/>
            <person name="Woyke T."/>
        </authorList>
    </citation>
    <scope>NUCLEOTIDE SEQUENCE [LARGE SCALE GENOMIC DNA]</scope>
    <source>
        <strain evidence="16">AT2.8</strain>
    </source>
</reference>
<keyword evidence="5 13" id="KW-0812">Transmembrane</keyword>
<dbReference type="Gene3D" id="1.10.287.130">
    <property type="match status" value="1"/>
</dbReference>
<feature type="transmembrane region" description="Helical" evidence="13">
    <location>
        <begin position="304"/>
        <end position="322"/>
    </location>
</feature>
<keyword evidence="2" id="KW-1003">Cell membrane</keyword>
<keyword evidence="9 13" id="KW-1133">Transmembrane helix</keyword>
<dbReference type="InterPro" id="IPR003660">
    <property type="entry name" value="HAMP_dom"/>
</dbReference>
<evidence type="ECO:0000313" key="15">
    <source>
        <dbReference type="EMBL" id="NYE09182.1"/>
    </source>
</evidence>
<evidence type="ECO:0000256" key="11">
    <source>
        <dbReference type="ARBA" id="ARBA00023136"/>
    </source>
</evidence>
<evidence type="ECO:0000256" key="2">
    <source>
        <dbReference type="ARBA" id="ARBA00022475"/>
    </source>
</evidence>
<evidence type="ECO:0000256" key="5">
    <source>
        <dbReference type="ARBA" id="ARBA00022692"/>
    </source>
</evidence>
<dbReference type="Gene3D" id="3.30.450.20">
    <property type="entry name" value="PAS domain"/>
    <property type="match status" value="1"/>
</dbReference>
<keyword evidence="4 15" id="KW-0808">Transferase</keyword>
<dbReference type="CDD" id="cd06225">
    <property type="entry name" value="HAMP"/>
    <property type="match status" value="1"/>
</dbReference>
<evidence type="ECO:0000256" key="1">
    <source>
        <dbReference type="ARBA" id="ARBA00004651"/>
    </source>
</evidence>
<dbReference type="EMBL" id="JACCBX010000019">
    <property type="protein sequence ID" value="NYE09182.1"/>
    <property type="molecule type" value="Genomic_DNA"/>
</dbReference>
<reference evidence="16" key="2">
    <citation type="submission" date="2020-08" db="EMBL/GenBank/DDBJ databases">
        <title>The Agave Microbiome: Exploring the role of microbial communities in plant adaptations to desert environments.</title>
        <authorList>
            <person name="Partida-Martinez L.P."/>
        </authorList>
    </citation>
    <scope>NUCLEOTIDE SEQUENCE [LARGE SCALE GENOMIC DNA]</scope>
    <source>
        <strain evidence="16">AT2.8</strain>
    </source>
</reference>
<comment type="subcellular location">
    <subcellularLocation>
        <location evidence="1">Cell membrane</location>
        <topology evidence="1">Multi-pass membrane protein</topology>
    </subcellularLocation>
</comment>
<dbReference type="Proteomes" id="UP000548423">
    <property type="component" value="Unassembled WGS sequence"/>
</dbReference>
<evidence type="ECO:0000256" key="12">
    <source>
        <dbReference type="SAM" id="Coils"/>
    </source>
</evidence>
<evidence type="ECO:0000256" key="6">
    <source>
        <dbReference type="ARBA" id="ARBA00022741"/>
    </source>
</evidence>
<evidence type="ECO:0000259" key="14">
    <source>
        <dbReference type="PROSITE" id="PS50885"/>
    </source>
</evidence>
<dbReference type="InterPro" id="IPR050640">
    <property type="entry name" value="Bact_2-comp_sensor_kinase"/>
</dbReference>
<dbReference type="SMART" id="SM00304">
    <property type="entry name" value="HAMP"/>
    <property type="match status" value="1"/>
</dbReference>
<evidence type="ECO:0000313" key="16">
    <source>
        <dbReference type="Proteomes" id="UP000548423"/>
    </source>
</evidence>
<evidence type="ECO:0000256" key="10">
    <source>
        <dbReference type="ARBA" id="ARBA00023012"/>
    </source>
</evidence>
<evidence type="ECO:0000256" key="13">
    <source>
        <dbReference type="SAM" id="Phobius"/>
    </source>
</evidence>
<sequence>MKFLWKRLKQMSLRARLIISVNLCILFPWVSTYIVSNHFTKDVLEQRAAKQSEDDLRMIELGIKNIFDDIMYTSNYIQFDTDMNQLLKSHELIDPNSSNVKQEIALNYLHISNELSGITDLLMPLYITILYKNDLYYTNYSQIDFNPLQFREKPWFDKLEHLSFYETFWLGAHPTYIESEKDTNPFLITIGRRIQRANSLNSYLIISLKENEIKKLFSQFQSDKGVKFYLTNKSGEIYSSLNTNEVGTTLQYDVTNNDYQIVDFEKEKHLLVSYPVSYSNWRLVSLVPYKDTIGSINMVTRTTILIQGGFLVLFLLGLIMLVREFTKPITRLHHVTKAIKQGDLTARIHLSGSNDVAQLGHSFNHMLDTIEDMIEQIKIQEEAKRNAELEMLQAQINPHFLFNVLNAIRLKIKMEGNAGSASLIYSLSALLRMTINRNNAFIPLEEELTIVKHYVDLMNFRHQHDVELEVDVSDASSGFQVPRFFLQPIIENAIIHGSNNRKETIKIIASEQIDTYLQLVITDNGKGMDKLALEGLRKKIFQHNSHDTVKSSKSFNGIGVQNVYQRMKLIYGDEFQLRIDSVYGEGTTITFQIPVNKRWLG</sequence>
<dbReference type="PROSITE" id="PS50885">
    <property type="entry name" value="HAMP"/>
    <property type="match status" value="1"/>
</dbReference>
<dbReference type="SUPFAM" id="SSF158472">
    <property type="entry name" value="HAMP domain-like"/>
    <property type="match status" value="1"/>
</dbReference>
<keyword evidence="8" id="KW-0067">ATP-binding</keyword>
<dbReference type="PANTHER" id="PTHR34220">
    <property type="entry name" value="SENSOR HISTIDINE KINASE YPDA"/>
    <property type="match status" value="1"/>
</dbReference>
<dbReference type="Pfam" id="PF02518">
    <property type="entry name" value="HATPase_c"/>
    <property type="match status" value="1"/>
</dbReference>
<dbReference type="InterPro" id="IPR010559">
    <property type="entry name" value="Sig_transdc_His_kin_internal"/>
</dbReference>
<accession>A0A852TKA1</accession>
<dbReference type="GO" id="GO:0000155">
    <property type="term" value="F:phosphorelay sensor kinase activity"/>
    <property type="evidence" value="ECO:0007669"/>
    <property type="project" value="InterPro"/>
</dbReference>
<evidence type="ECO:0000256" key="4">
    <source>
        <dbReference type="ARBA" id="ARBA00022679"/>
    </source>
</evidence>
<dbReference type="Gene3D" id="3.30.565.10">
    <property type="entry name" value="Histidine kinase-like ATPase, C-terminal domain"/>
    <property type="match status" value="1"/>
</dbReference>
<evidence type="ECO:0000256" key="3">
    <source>
        <dbReference type="ARBA" id="ARBA00022553"/>
    </source>
</evidence>
<feature type="domain" description="HAMP" evidence="14">
    <location>
        <begin position="323"/>
        <end position="375"/>
    </location>
</feature>
<dbReference type="GO" id="GO:0005524">
    <property type="term" value="F:ATP binding"/>
    <property type="evidence" value="ECO:0007669"/>
    <property type="project" value="UniProtKB-KW"/>
</dbReference>
<dbReference type="AlphaFoldDB" id="A0A852TKA1"/>
<protein>
    <submittedName>
        <fullName evidence="15">Two-component system sensor histidine kinase YesM</fullName>
        <ecNumber evidence="15">2.7.13.3</ecNumber>
    </submittedName>
</protein>
<keyword evidence="11 13" id="KW-0472">Membrane</keyword>
<proteinExistence type="predicted"/>
<gene>
    <name evidence="15" type="ORF">F4694_006039</name>
</gene>
<dbReference type="Pfam" id="PF06580">
    <property type="entry name" value="His_kinase"/>
    <property type="match status" value="1"/>
</dbReference>
<dbReference type="InterPro" id="IPR036890">
    <property type="entry name" value="HATPase_C_sf"/>
</dbReference>
<dbReference type="SUPFAM" id="SSF55874">
    <property type="entry name" value="ATPase domain of HSP90 chaperone/DNA topoisomerase II/histidine kinase"/>
    <property type="match status" value="1"/>
</dbReference>
<dbReference type="Pfam" id="PF00672">
    <property type="entry name" value="HAMP"/>
    <property type="match status" value="1"/>
</dbReference>
<evidence type="ECO:0000256" key="7">
    <source>
        <dbReference type="ARBA" id="ARBA00022777"/>
    </source>
</evidence>
<feature type="coiled-coil region" evidence="12">
    <location>
        <begin position="370"/>
        <end position="397"/>
    </location>
</feature>
<keyword evidence="7 15" id="KW-0418">Kinase</keyword>
<keyword evidence="6" id="KW-0547">Nucleotide-binding</keyword>
<evidence type="ECO:0000256" key="8">
    <source>
        <dbReference type="ARBA" id="ARBA00022840"/>
    </source>
</evidence>
<evidence type="ECO:0000256" key="9">
    <source>
        <dbReference type="ARBA" id="ARBA00022989"/>
    </source>
</evidence>
<keyword evidence="12" id="KW-0175">Coiled coil</keyword>
<dbReference type="EC" id="2.7.13.3" evidence="15"/>
<name>A0A852TKA1_9BACI</name>
<dbReference type="PANTHER" id="PTHR34220:SF11">
    <property type="entry name" value="SENSOR PROTEIN KINASE HPTS"/>
    <property type="match status" value="1"/>
</dbReference>
<dbReference type="GO" id="GO:0005886">
    <property type="term" value="C:plasma membrane"/>
    <property type="evidence" value="ECO:0007669"/>
    <property type="project" value="UniProtKB-SubCell"/>
</dbReference>